<dbReference type="Pfam" id="PF13560">
    <property type="entry name" value="HTH_31"/>
    <property type="match status" value="1"/>
</dbReference>
<dbReference type="InterPro" id="IPR010982">
    <property type="entry name" value="Lambda_DNA-bd_dom_sf"/>
</dbReference>
<protein>
    <submittedName>
        <fullName evidence="2">Helix-turn-helix domain-containing protein</fullName>
    </submittedName>
</protein>
<dbReference type="CDD" id="cd00093">
    <property type="entry name" value="HTH_XRE"/>
    <property type="match status" value="1"/>
</dbReference>
<name>A0ABS9BIG0_9BACT</name>
<sequence length="83" mass="9508">MKDKKAKPLDAEVEIKKLGARLRYLRIQAGYTSAETFAYEKGISRALYGRYERGKDLRYSSLIRLANCFNMTVVEFLQAEVPG</sequence>
<evidence type="ECO:0000313" key="3">
    <source>
        <dbReference type="Proteomes" id="UP001200145"/>
    </source>
</evidence>
<comment type="caution">
    <text evidence="2">The sequence shown here is derived from an EMBL/GenBank/DDBJ whole genome shotgun (WGS) entry which is preliminary data.</text>
</comment>
<dbReference type="Gene3D" id="1.10.260.40">
    <property type="entry name" value="lambda repressor-like DNA-binding domains"/>
    <property type="match status" value="1"/>
</dbReference>
<dbReference type="SUPFAM" id="SSF47413">
    <property type="entry name" value="lambda repressor-like DNA-binding domains"/>
    <property type="match status" value="1"/>
</dbReference>
<evidence type="ECO:0000313" key="2">
    <source>
        <dbReference type="EMBL" id="MCF1715396.1"/>
    </source>
</evidence>
<reference evidence="2 3" key="1">
    <citation type="submission" date="2022-01" db="EMBL/GenBank/DDBJ databases">
        <title>Flavihumibacter sp. nov., isolated from sediment of a river.</title>
        <authorList>
            <person name="Liu H."/>
        </authorList>
    </citation>
    <scope>NUCLEOTIDE SEQUENCE [LARGE SCALE GENOMIC DNA]</scope>
    <source>
        <strain evidence="2 3">RY-1</strain>
    </source>
</reference>
<organism evidence="2 3">
    <name type="scientific">Flavihumibacter fluminis</name>
    <dbReference type="NCBI Taxonomy" id="2909236"/>
    <lineage>
        <taxon>Bacteria</taxon>
        <taxon>Pseudomonadati</taxon>
        <taxon>Bacteroidota</taxon>
        <taxon>Chitinophagia</taxon>
        <taxon>Chitinophagales</taxon>
        <taxon>Chitinophagaceae</taxon>
        <taxon>Flavihumibacter</taxon>
    </lineage>
</organism>
<feature type="domain" description="HTH cro/C1-type" evidence="1">
    <location>
        <begin position="22"/>
        <end position="76"/>
    </location>
</feature>
<dbReference type="RefSeq" id="WP_234866349.1">
    <property type="nucleotide sequence ID" value="NZ_JAKEVY010000003.1"/>
</dbReference>
<accession>A0ABS9BIG0</accession>
<keyword evidence="3" id="KW-1185">Reference proteome</keyword>
<evidence type="ECO:0000259" key="1">
    <source>
        <dbReference type="PROSITE" id="PS50943"/>
    </source>
</evidence>
<dbReference type="SMART" id="SM00530">
    <property type="entry name" value="HTH_XRE"/>
    <property type="match status" value="1"/>
</dbReference>
<dbReference type="EMBL" id="JAKEVY010000003">
    <property type="protein sequence ID" value="MCF1715396.1"/>
    <property type="molecule type" value="Genomic_DNA"/>
</dbReference>
<proteinExistence type="predicted"/>
<dbReference type="InterPro" id="IPR001387">
    <property type="entry name" value="Cro/C1-type_HTH"/>
</dbReference>
<gene>
    <name evidence="2" type="ORF">L0U88_12235</name>
</gene>
<dbReference type="Proteomes" id="UP001200145">
    <property type="component" value="Unassembled WGS sequence"/>
</dbReference>
<dbReference type="PROSITE" id="PS50943">
    <property type="entry name" value="HTH_CROC1"/>
    <property type="match status" value="1"/>
</dbReference>